<keyword evidence="3" id="KW-1185">Reference proteome</keyword>
<accession>A0A2H3CW35</accession>
<name>A0A2H3CW35_ARMGA</name>
<protein>
    <submittedName>
        <fullName evidence="2">Uncharacterized protein</fullName>
    </submittedName>
</protein>
<organism evidence="2 3">
    <name type="scientific">Armillaria gallica</name>
    <name type="common">Bulbous honey fungus</name>
    <name type="synonym">Armillaria bulbosa</name>
    <dbReference type="NCBI Taxonomy" id="47427"/>
    <lineage>
        <taxon>Eukaryota</taxon>
        <taxon>Fungi</taxon>
        <taxon>Dikarya</taxon>
        <taxon>Basidiomycota</taxon>
        <taxon>Agaricomycotina</taxon>
        <taxon>Agaricomycetes</taxon>
        <taxon>Agaricomycetidae</taxon>
        <taxon>Agaricales</taxon>
        <taxon>Marasmiineae</taxon>
        <taxon>Physalacriaceae</taxon>
        <taxon>Armillaria</taxon>
    </lineage>
</organism>
<dbReference type="InParanoid" id="A0A2H3CW35"/>
<dbReference type="Proteomes" id="UP000217790">
    <property type="component" value="Unassembled WGS sequence"/>
</dbReference>
<dbReference type="InterPro" id="IPR025332">
    <property type="entry name" value="DUF4238"/>
</dbReference>
<dbReference type="EMBL" id="KZ293773">
    <property type="protein sequence ID" value="PBK79516.1"/>
    <property type="molecule type" value="Genomic_DNA"/>
</dbReference>
<dbReference type="AlphaFoldDB" id="A0A2H3CW35"/>
<proteinExistence type="predicted"/>
<reference evidence="3" key="1">
    <citation type="journal article" date="2017" name="Nat. Ecol. Evol.">
        <title>Genome expansion and lineage-specific genetic innovations in the forest pathogenic fungi Armillaria.</title>
        <authorList>
            <person name="Sipos G."/>
            <person name="Prasanna A.N."/>
            <person name="Walter M.C."/>
            <person name="O'Connor E."/>
            <person name="Balint B."/>
            <person name="Krizsan K."/>
            <person name="Kiss B."/>
            <person name="Hess J."/>
            <person name="Varga T."/>
            <person name="Slot J."/>
            <person name="Riley R."/>
            <person name="Boka B."/>
            <person name="Rigling D."/>
            <person name="Barry K."/>
            <person name="Lee J."/>
            <person name="Mihaltcheva S."/>
            <person name="LaButti K."/>
            <person name="Lipzen A."/>
            <person name="Waldron R."/>
            <person name="Moloney N.M."/>
            <person name="Sperisen C."/>
            <person name="Kredics L."/>
            <person name="Vagvoelgyi C."/>
            <person name="Patrignani A."/>
            <person name="Fitzpatrick D."/>
            <person name="Nagy I."/>
            <person name="Doyle S."/>
            <person name="Anderson J.B."/>
            <person name="Grigoriev I.V."/>
            <person name="Gueldener U."/>
            <person name="Muensterkoetter M."/>
            <person name="Nagy L.G."/>
        </authorList>
    </citation>
    <scope>NUCLEOTIDE SEQUENCE [LARGE SCALE GENOMIC DNA]</scope>
    <source>
        <strain evidence="3">Ar21-2</strain>
    </source>
</reference>
<feature type="compositionally biased region" description="Basic residues" evidence="1">
    <location>
        <begin position="1"/>
        <end position="10"/>
    </location>
</feature>
<gene>
    <name evidence="2" type="ORF">ARMGADRAFT_1003676</name>
</gene>
<evidence type="ECO:0000313" key="2">
    <source>
        <dbReference type="EMBL" id="PBK79516.1"/>
    </source>
</evidence>
<evidence type="ECO:0000256" key="1">
    <source>
        <dbReference type="SAM" id="MobiDB-lite"/>
    </source>
</evidence>
<evidence type="ECO:0000313" key="3">
    <source>
        <dbReference type="Proteomes" id="UP000217790"/>
    </source>
</evidence>
<dbReference type="Pfam" id="PF14022">
    <property type="entry name" value="DUF4238"/>
    <property type="match status" value="1"/>
</dbReference>
<feature type="region of interest" description="Disordered" evidence="1">
    <location>
        <begin position="1"/>
        <end position="25"/>
    </location>
</feature>
<dbReference type="STRING" id="47427.A0A2H3CW35"/>
<dbReference type="OrthoDB" id="5340163at2759"/>
<sequence length="582" mass="67039">MPPRNKRRGARPTAPPTQRPQRDQFQHAIPRFILRRFQAGPRKSKAERQAEYRRSGVDPDEVLYYEFSSGSLDVRSVGKIYGKQNLYRDASNLSNVNEVEEKLSLLEREAALVIANLHSDLPQGKFTLKRRDLDILRKFTFVMHYRNTGNTYFDPDLQPSLKQWLIRYQTEHQCQTHVDVWLRVMRYYLDTPHSQIVDDAHAEYKKYGYSEVFRQVAAGVDPLMEHPESFAYQRQAEDCFLGIWVAEATSEFLLTDSAFGLWEGMTPAMNLIHHIFVVSPRIALVLRSNEVPLSEPGAPKSDLLSILQERPTCQLVNGEAHIRLSDMNDRSEWNRHRSPDDVFTFPITKLTLDQTDTFNTVLLQNTKSDGAVTFLGRERMLRTLRVFWNNPLHRFPRHKYASLMRHLSIIPGPFSHASTSSSIEPVDTELYVALMGIVLNQTKFVSGYDRALSIYRLLQTTSRRQTCPFVTQHIHNLSVFMESCRNHFTGPGPVFKIPRSPLRLRMSLPSELSLRIFTILEKFISITLGAKMDFDEDVLGKLGKEIALLAFVDWLIVEVPMVLMNGMPVMDILTVKDVFEPI</sequence>